<dbReference type="NCBIfam" id="TIGR00355">
    <property type="entry name" value="purH"/>
    <property type="match status" value="1"/>
</dbReference>
<dbReference type="CDD" id="cd01421">
    <property type="entry name" value="IMPCH"/>
    <property type="match status" value="1"/>
</dbReference>
<reference evidence="12" key="2">
    <citation type="submission" date="2021-04" db="EMBL/GenBank/DDBJ databases">
        <authorList>
            <person name="Gilroy R."/>
        </authorList>
    </citation>
    <scope>NUCLEOTIDE SEQUENCE</scope>
    <source>
        <strain evidence="12">12435</strain>
    </source>
</reference>
<dbReference type="AlphaFoldDB" id="A0A9D1Q050"/>
<dbReference type="PANTHER" id="PTHR11692:SF0">
    <property type="entry name" value="BIFUNCTIONAL PURINE BIOSYNTHESIS PROTEIN ATIC"/>
    <property type="match status" value="1"/>
</dbReference>
<evidence type="ECO:0000256" key="3">
    <source>
        <dbReference type="ARBA" id="ARBA00007667"/>
    </source>
</evidence>
<evidence type="ECO:0000313" key="12">
    <source>
        <dbReference type="EMBL" id="HIW02115.1"/>
    </source>
</evidence>
<evidence type="ECO:0000256" key="2">
    <source>
        <dbReference type="ARBA" id="ARBA00004954"/>
    </source>
</evidence>
<reference evidence="12" key="1">
    <citation type="journal article" date="2021" name="PeerJ">
        <title>Extensive microbial diversity within the chicken gut microbiome revealed by metagenomics and culture.</title>
        <authorList>
            <person name="Gilroy R."/>
            <person name="Ravi A."/>
            <person name="Getino M."/>
            <person name="Pursley I."/>
            <person name="Horton D.L."/>
            <person name="Alikhan N.F."/>
            <person name="Baker D."/>
            <person name="Gharbi K."/>
            <person name="Hall N."/>
            <person name="Watson M."/>
            <person name="Adriaenssens E.M."/>
            <person name="Foster-Nyarko E."/>
            <person name="Jarju S."/>
            <person name="Secka A."/>
            <person name="Antonio M."/>
            <person name="Oren A."/>
            <person name="Chaudhuri R.R."/>
            <person name="La Ragione R."/>
            <person name="Hildebrand F."/>
            <person name="Pallen M.J."/>
        </authorList>
    </citation>
    <scope>NUCLEOTIDE SEQUENCE</scope>
    <source>
        <strain evidence="12">12435</strain>
    </source>
</reference>
<dbReference type="PIRSF" id="PIRSF000414">
    <property type="entry name" value="AICARFT_IMPCHas"/>
    <property type="match status" value="1"/>
</dbReference>
<evidence type="ECO:0000256" key="4">
    <source>
        <dbReference type="ARBA" id="ARBA00022679"/>
    </source>
</evidence>
<organism evidence="12 13">
    <name type="scientific">Candidatus Protoclostridium stercorigallinarum</name>
    <dbReference type="NCBI Taxonomy" id="2838741"/>
    <lineage>
        <taxon>Bacteria</taxon>
        <taxon>Bacillati</taxon>
        <taxon>Bacillota</taxon>
        <taxon>Clostridia</taxon>
        <taxon>Candidatus Protoclostridium</taxon>
    </lineage>
</organism>
<comment type="domain">
    <text evidence="10">The IMP cyclohydrolase activity resides in the N-terminal region.</text>
</comment>
<dbReference type="GO" id="GO:0006189">
    <property type="term" value="P:'de novo' IMP biosynthetic process"/>
    <property type="evidence" value="ECO:0007669"/>
    <property type="project" value="UniProtKB-UniRule"/>
</dbReference>
<feature type="domain" description="MGS-like" evidence="11">
    <location>
        <begin position="1"/>
        <end position="147"/>
    </location>
</feature>
<dbReference type="PANTHER" id="PTHR11692">
    <property type="entry name" value="BIFUNCTIONAL PURINE BIOSYNTHESIS PROTEIN PURH"/>
    <property type="match status" value="1"/>
</dbReference>
<proteinExistence type="inferred from homology"/>
<evidence type="ECO:0000256" key="7">
    <source>
        <dbReference type="ARBA" id="ARBA00023268"/>
    </source>
</evidence>
<dbReference type="Gene3D" id="3.40.50.1380">
    <property type="entry name" value="Methylglyoxal synthase-like domain"/>
    <property type="match status" value="1"/>
</dbReference>
<comment type="caution">
    <text evidence="12">The sequence shown here is derived from an EMBL/GenBank/DDBJ whole genome shotgun (WGS) entry which is preliminary data.</text>
</comment>
<dbReference type="Gene3D" id="3.40.140.20">
    <property type="match status" value="2"/>
</dbReference>
<dbReference type="FunFam" id="3.40.50.1380:FF:000001">
    <property type="entry name" value="Bifunctional purine biosynthesis protein PurH"/>
    <property type="match status" value="1"/>
</dbReference>
<dbReference type="SUPFAM" id="SSF53927">
    <property type="entry name" value="Cytidine deaminase-like"/>
    <property type="match status" value="1"/>
</dbReference>
<name>A0A9D1Q050_9FIRM</name>
<dbReference type="InterPro" id="IPR024051">
    <property type="entry name" value="AICAR_Tfase_dup_dom_sf"/>
</dbReference>
<evidence type="ECO:0000256" key="10">
    <source>
        <dbReference type="HAMAP-Rule" id="MF_00139"/>
    </source>
</evidence>
<evidence type="ECO:0000256" key="9">
    <source>
        <dbReference type="ARBA" id="ARBA00050687"/>
    </source>
</evidence>
<dbReference type="InterPro" id="IPR002695">
    <property type="entry name" value="PurH-like"/>
</dbReference>
<dbReference type="GO" id="GO:0004643">
    <property type="term" value="F:phosphoribosylaminoimidazolecarboxamide formyltransferase activity"/>
    <property type="evidence" value="ECO:0007669"/>
    <property type="project" value="UniProtKB-UniRule"/>
</dbReference>
<accession>A0A9D1Q050</accession>
<dbReference type="InterPro" id="IPR011607">
    <property type="entry name" value="MGS-like_dom"/>
</dbReference>
<dbReference type="FunFam" id="3.40.140.20:FF:000001">
    <property type="entry name" value="Bifunctional purine biosynthesis protein PurH"/>
    <property type="match status" value="1"/>
</dbReference>
<evidence type="ECO:0000256" key="1">
    <source>
        <dbReference type="ARBA" id="ARBA00004844"/>
    </source>
</evidence>
<comment type="similarity">
    <text evidence="3 10">Belongs to the PurH family.</text>
</comment>
<dbReference type="Pfam" id="PF01808">
    <property type="entry name" value="AICARFT_IMPCHas"/>
    <property type="match status" value="1"/>
</dbReference>
<dbReference type="EMBL" id="DXHS01000036">
    <property type="protein sequence ID" value="HIW02115.1"/>
    <property type="molecule type" value="Genomic_DNA"/>
</dbReference>
<protein>
    <recommendedName>
        <fullName evidence="10">Bifunctional purine biosynthesis protein PurH</fullName>
    </recommendedName>
    <domain>
        <recommendedName>
            <fullName evidence="10">Phosphoribosylaminoimidazolecarboxamide formyltransferase</fullName>
            <ecNumber evidence="10">2.1.2.3</ecNumber>
        </recommendedName>
        <alternativeName>
            <fullName evidence="10">AICAR transformylase</fullName>
        </alternativeName>
    </domain>
    <domain>
        <recommendedName>
            <fullName evidence="10">IMP cyclohydrolase</fullName>
            <ecNumber evidence="10">3.5.4.10</ecNumber>
        </recommendedName>
        <alternativeName>
            <fullName evidence="10">ATIC</fullName>
        </alternativeName>
        <alternativeName>
            <fullName evidence="10">IMP synthase</fullName>
        </alternativeName>
        <alternativeName>
            <fullName evidence="10">Inosinicase</fullName>
        </alternativeName>
    </domain>
</protein>
<dbReference type="EC" id="2.1.2.3" evidence="10"/>
<evidence type="ECO:0000313" key="13">
    <source>
        <dbReference type="Proteomes" id="UP000823990"/>
    </source>
</evidence>
<dbReference type="Proteomes" id="UP000823990">
    <property type="component" value="Unassembled WGS sequence"/>
</dbReference>
<dbReference type="SUPFAM" id="SSF52335">
    <property type="entry name" value="Methylglyoxal synthase-like"/>
    <property type="match status" value="1"/>
</dbReference>
<evidence type="ECO:0000256" key="6">
    <source>
        <dbReference type="ARBA" id="ARBA00022801"/>
    </source>
</evidence>
<dbReference type="NCBIfam" id="NF002049">
    <property type="entry name" value="PRK00881.1"/>
    <property type="match status" value="1"/>
</dbReference>
<comment type="catalytic activity">
    <reaction evidence="8 10">
        <text>(6R)-10-formyltetrahydrofolate + 5-amino-1-(5-phospho-beta-D-ribosyl)imidazole-4-carboxamide = 5-formamido-1-(5-phospho-D-ribosyl)imidazole-4-carboxamide + (6S)-5,6,7,8-tetrahydrofolate</text>
        <dbReference type="Rhea" id="RHEA:22192"/>
        <dbReference type="ChEBI" id="CHEBI:57453"/>
        <dbReference type="ChEBI" id="CHEBI:58467"/>
        <dbReference type="ChEBI" id="CHEBI:58475"/>
        <dbReference type="ChEBI" id="CHEBI:195366"/>
        <dbReference type="EC" id="2.1.2.3"/>
    </reaction>
</comment>
<dbReference type="PROSITE" id="PS51855">
    <property type="entry name" value="MGS"/>
    <property type="match status" value="1"/>
</dbReference>
<evidence type="ECO:0000256" key="8">
    <source>
        <dbReference type="ARBA" id="ARBA00050488"/>
    </source>
</evidence>
<dbReference type="HAMAP" id="MF_00139">
    <property type="entry name" value="PurH"/>
    <property type="match status" value="1"/>
</dbReference>
<dbReference type="EC" id="3.5.4.10" evidence="10"/>
<dbReference type="GO" id="GO:0005829">
    <property type="term" value="C:cytosol"/>
    <property type="evidence" value="ECO:0007669"/>
    <property type="project" value="TreeGrafter"/>
</dbReference>
<evidence type="ECO:0000256" key="5">
    <source>
        <dbReference type="ARBA" id="ARBA00022755"/>
    </source>
</evidence>
<dbReference type="SMART" id="SM00851">
    <property type="entry name" value="MGS"/>
    <property type="match status" value="1"/>
</dbReference>
<sequence>MADKRRALISVSDKTGVVDFARALEGLGFEIISTGGTEKALKEAGLKPVNISDVTGFPECLDGRVKTLHPAVHAGLLARRDIPEHMQTLDKLGISRIDVVAVNLYPFKATVEKPGVTLEEAVENIDIGGPTMIRSAAKNYPGVIVLVDPADYGDAIERIKNGTDDREWRFSLAYKVFRHTAVYDTMISNYMQKKLGIEFPDQATFAYEKKQDMRYGENPHQKGAWYSELFAAETAGTLSAARQLQGKELSYNNINDCAGALDLLKEFPDSPAVVAVKHANPCGAALGGSIAEAYKKAYACDPVSIFGGIVACNGEVDAETASEMAKIFLEIIIAPRFSEEAKKILSAKKNLRLLELDDIEKPYGENVRDMKKVAGGLLVQEKDRSLYSDEVKTVTEKAPTDEQKKQLEFAYKVVKHTKSNAIVIAKDYMAIGVGAGQTNRIWAAQQAIDHARGAGNDPEGAVLASDAFFPFDDCVEAAAEAGITAIVQPGGSIRDNDSIRKCDEKGVAMIFVGQRHFKH</sequence>
<gene>
    <name evidence="10 12" type="primary">purH</name>
    <name evidence="12" type="ORF">H9892_02120</name>
</gene>
<comment type="pathway">
    <text evidence="1 10">Purine metabolism; IMP biosynthesis via de novo pathway; IMP from 5-formamido-1-(5-phospho-D-ribosyl)imidazole-4-carboxamide: step 1/1.</text>
</comment>
<comment type="pathway">
    <text evidence="2 10">Purine metabolism; IMP biosynthesis via de novo pathway; 5-formamido-1-(5-phospho-D-ribosyl)imidazole-4-carboxamide from 5-amino-1-(5-phospho-D-ribosyl)imidazole-4-carboxamide (10-formyl THF route): step 1/1.</text>
</comment>
<dbReference type="SMART" id="SM00798">
    <property type="entry name" value="AICARFT_IMPCHas"/>
    <property type="match status" value="1"/>
</dbReference>
<evidence type="ECO:0000259" key="11">
    <source>
        <dbReference type="PROSITE" id="PS51855"/>
    </source>
</evidence>
<dbReference type="GO" id="GO:0003937">
    <property type="term" value="F:IMP cyclohydrolase activity"/>
    <property type="evidence" value="ECO:0007669"/>
    <property type="project" value="UniProtKB-UniRule"/>
</dbReference>
<comment type="catalytic activity">
    <reaction evidence="9 10">
        <text>IMP + H2O = 5-formamido-1-(5-phospho-D-ribosyl)imidazole-4-carboxamide</text>
        <dbReference type="Rhea" id="RHEA:18445"/>
        <dbReference type="ChEBI" id="CHEBI:15377"/>
        <dbReference type="ChEBI" id="CHEBI:58053"/>
        <dbReference type="ChEBI" id="CHEBI:58467"/>
        <dbReference type="EC" id="3.5.4.10"/>
    </reaction>
</comment>
<dbReference type="InterPro" id="IPR016193">
    <property type="entry name" value="Cytidine_deaminase-like"/>
</dbReference>
<keyword evidence="5 10" id="KW-0658">Purine biosynthesis</keyword>
<keyword evidence="6 10" id="KW-0378">Hydrolase</keyword>
<keyword evidence="7 10" id="KW-0511">Multifunctional enzyme</keyword>
<dbReference type="FunFam" id="3.40.140.20:FF:000002">
    <property type="entry name" value="Bifunctional purine biosynthesis protein PurH"/>
    <property type="match status" value="1"/>
</dbReference>
<keyword evidence="4 10" id="KW-0808">Transferase</keyword>
<dbReference type="Pfam" id="PF02142">
    <property type="entry name" value="MGS"/>
    <property type="match status" value="1"/>
</dbReference>
<dbReference type="InterPro" id="IPR036914">
    <property type="entry name" value="MGS-like_dom_sf"/>
</dbReference>